<gene>
    <name evidence="2" type="ORF">CcaverHIS019_0211850</name>
</gene>
<evidence type="ECO:0000256" key="1">
    <source>
        <dbReference type="SAM" id="MobiDB-lite"/>
    </source>
</evidence>
<dbReference type="Proteomes" id="UP001233271">
    <property type="component" value="Chromosome 2"/>
</dbReference>
<keyword evidence="3" id="KW-1185">Reference proteome</keyword>
<reference evidence="2" key="1">
    <citation type="journal article" date="2023" name="BMC Genomics">
        <title>Chromosome-level genome assemblies of Cutaneotrichosporon spp. (Trichosporonales, Basidiomycota) reveal imbalanced evolution between nucleotide sequences and chromosome synteny.</title>
        <authorList>
            <person name="Kobayashi Y."/>
            <person name="Kayamori A."/>
            <person name="Aoki K."/>
            <person name="Shiwa Y."/>
            <person name="Matsutani M."/>
            <person name="Fujita N."/>
            <person name="Sugita T."/>
            <person name="Iwasaki W."/>
            <person name="Tanaka N."/>
            <person name="Takashima M."/>
        </authorList>
    </citation>
    <scope>NUCLEOTIDE SEQUENCE</scope>
    <source>
        <strain evidence="2">HIS019</strain>
    </source>
</reference>
<dbReference type="RefSeq" id="XP_060455089.1">
    <property type="nucleotide sequence ID" value="XM_060598280.1"/>
</dbReference>
<protein>
    <submittedName>
        <fullName evidence="2">Uncharacterized protein</fullName>
    </submittedName>
</protein>
<feature type="region of interest" description="Disordered" evidence="1">
    <location>
        <begin position="206"/>
        <end position="252"/>
    </location>
</feature>
<evidence type="ECO:0000313" key="3">
    <source>
        <dbReference type="Proteomes" id="UP001233271"/>
    </source>
</evidence>
<accession>A0AA48IIR6</accession>
<sequence>MPSLTTPTPPPLPCASPTWSSTEADRLTRLIQLDDPRACGRISATLTATNSNSFVHATLARRGKTQTPTLVLASDQRIAAVGEHAEGNFDPPTWNLIAARTIASLVAAHQASGTYLGWMSRRTGSIARLVLLDLETVALEADMAFLTSTPRILPAETLLSMTPNPPTDTRQLVKFLTAARLLLSFPSIPRLPQAVANCLLFPSGRRPVRHTRAPRTPPRYSPPRMAIADLSTPPRSTSPQKRSSPGGGSPGKRLAIDVLAWRSGKSGAALFDFGLDDAGDERCCSPTEIDTPPPSEGEMAHAKAKTLTFGGIKASHTIRPAKSGLQAEETLRPGGLALRETETVVPGTLGLQPAWEATLGPTSSMRPLKKCSTNSNGNDTGFKCLSRSRQQPGDTSHRSLEPRSQSLATASTAIDSTTMASIQRLDNCKRELGFEDYLAVLVEMKVRVVLVSSAEMDRAVEGIRAAHS</sequence>
<dbReference type="EMBL" id="AP028213">
    <property type="protein sequence ID" value="BEI89823.1"/>
    <property type="molecule type" value="Genomic_DNA"/>
</dbReference>
<evidence type="ECO:0000313" key="2">
    <source>
        <dbReference type="EMBL" id="BEI89823.1"/>
    </source>
</evidence>
<dbReference type="AlphaFoldDB" id="A0AA48IIR6"/>
<proteinExistence type="predicted"/>
<feature type="region of interest" description="Disordered" evidence="1">
    <location>
        <begin position="379"/>
        <end position="407"/>
    </location>
</feature>
<dbReference type="KEGG" id="ccac:CcaHIS019_0211850"/>
<name>A0AA48IIR6_9TREE</name>
<organism evidence="2 3">
    <name type="scientific">Cutaneotrichosporon cavernicola</name>
    <dbReference type="NCBI Taxonomy" id="279322"/>
    <lineage>
        <taxon>Eukaryota</taxon>
        <taxon>Fungi</taxon>
        <taxon>Dikarya</taxon>
        <taxon>Basidiomycota</taxon>
        <taxon>Agaricomycotina</taxon>
        <taxon>Tremellomycetes</taxon>
        <taxon>Trichosporonales</taxon>
        <taxon>Trichosporonaceae</taxon>
        <taxon>Cutaneotrichosporon</taxon>
    </lineage>
</organism>
<dbReference type="GeneID" id="85493694"/>